<protein>
    <submittedName>
        <fullName evidence="1">HAD family phosphatase</fullName>
    </submittedName>
</protein>
<dbReference type="Pfam" id="PF08282">
    <property type="entry name" value="Hydrolase_3"/>
    <property type="match status" value="1"/>
</dbReference>
<dbReference type="Gene3D" id="3.30.1240.10">
    <property type="match status" value="1"/>
</dbReference>
<reference evidence="1 2" key="1">
    <citation type="submission" date="2019-03" db="EMBL/GenBank/DDBJ databases">
        <title>This is whole genome sequence of Paenibacillus sp MS74 strain.</title>
        <authorList>
            <person name="Trinh H.N."/>
        </authorList>
    </citation>
    <scope>NUCLEOTIDE SEQUENCE [LARGE SCALE GENOMIC DNA]</scope>
    <source>
        <strain evidence="1 2">MS74</strain>
    </source>
</reference>
<evidence type="ECO:0000313" key="1">
    <source>
        <dbReference type="EMBL" id="TDF94048.1"/>
    </source>
</evidence>
<keyword evidence="2" id="KW-1185">Reference proteome</keyword>
<dbReference type="PANTHER" id="PTHR10000:SF8">
    <property type="entry name" value="HAD SUPERFAMILY HYDROLASE-LIKE, TYPE 3"/>
    <property type="match status" value="1"/>
</dbReference>
<comment type="caution">
    <text evidence="1">The sequence shown here is derived from an EMBL/GenBank/DDBJ whole genome shotgun (WGS) entry which is preliminary data.</text>
</comment>
<dbReference type="OrthoDB" id="9790031at2"/>
<accession>A0A4R5KH31</accession>
<organism evidence="1 2">
    <name type="scientific">Paenibacillus piri</name>
    <dbReference type="NCBI Taxonomy" id="2547395"/>
    <lineage>
        <taxon>Bacteria</taxon>
        <taxon>Bacillati</taxon>
        <taxon>Bacillota</taxon>
        <taxon>Bacilli</taxon>
        <taxon>Bacillales</taxon>
        <taxon>Paenibacillaceae</taxon>
        <taxon>Paenibacillus</taxon>
    </lineage>
</organism>
<sequence>MYKMLAIDIDDTLINDAKEITPGTKQALAQAMAQGVTVTLATGRMYASAKQLASQLELNVPLITYQGSLVKNSQDDRILYERSVPAEAAHFIFDYCERNGLHLQTYLNDTLYVKEQNEKIEGYAALSKIPYTIHPDFKSLADQPSIKLLIIDEPAKLDEIAVELRKEIGHLVHITKSKPHFLEIIHPEGTKGDALRYLAGQYGYDMSEVISIGDSWNDHELLEAAGFGVAMANAVDSLKQIADYVTLSNNEDGVKHVVEKFVLQPTR</sequence>
<dbReference type="GO" id="GO:0005829">
    <property type="term" value="C:cytosol"/>
    <property type="evidence" value="ECO:0007669"/>
    <property type="project" value="TreeGrafter"/>
</dbReference>
<dbReference type="PANTHER" id="PTHR10000">
    <property type="entry name" value="PHOSPHOSERINE PHOSPHATASE"/>
    <property type="match status" value="1"/>
</dbReference>
<dbReference type="Gene3D" id="3.40.50.1000">
    <property type="entry name" value="HAD superfamily/HAD-like"/>
    <property type="match status" value="1"/>
</dbReference>
<gene>
    <name evidence="1" type="ORF">E1757_24415</name>
</gene>
<dbReference type="InterPro" id="IPR006379">
    <property type="entry name" value="HAD-SF_hydro_IIB"/>
</dbReference>
<dbReference type="RefSeq" id="WP_133233106.1">
    <property type="nucleotide sequence ID" value="NZ_SMRT01000014.1"/>
</dbReference>
<dbReference type="PROSITE" id="PS01229">
    <property type="entry name" value="COF_2"/>
    <property type="match status" value="1"/>
</dbReference>
<dbReference type="SUPFAM" id="SSF56784">
    <property type="entry name" value="HAD-like"/>
    <property type="match status" value="1"/>
</dbReference>
<dbReference type="NCBIfam" id="TIGR01484">
    <property type="entry name" value="HAD-SF-IIB"/>
    <property type="match status" value="1"/>
</dbReference>
<dbReference type="GO" id="GO:0000287">
    <property type="term" value="F:magnesium ion binding"/>
    <property type="evidence" value="ECO:0007669"/>
    <property type="project" value="TreeGrafter"/>
</dbReference>
<dbReference type="InterPro" id="IPR023214">
    <property type="entry name" value="HAD_sf"/>
</dbReference>
<dbReference type="InterPro" id="IPR000150">
    <property type="entry name" value="Cof"/>
</dbReference>
<dbReference type="AlphaFoldDB" id="A0A4R5KH31"/>
<dbReference type="CDD" id="cd07516">
    <property type="entry name" value="HAD_Pase"/>
    <property type="match status" value="1"/>
</dbReference>
<dbReference type="Proteomes" id="UP000295636">
    <property type="component" value="Unassembled WGS sequence"/>
</dbReference>
<dbReference type="SFLD" id="SFLDG01144">
    <property type="entry name" value="C2.B.4:_PGP_Like"/>
    <property type="match status" value="1"/>
</dbReference>
<dbReference type="InterPro" id="IPR036412">
    <property type="entry name" value="HAD-like_sf"/>
</dbReference>
<dbReference type="EMBL" id="SMRT01000014">
    <property type="protein sequence ID" value="TDF94048.1"/>
    <property type="molecule type" value="Genomic_DNA"/>
</dbReference>
<name>A0A4R5KH31_9BACL</name>
<dbReference type="SFLD" id="SFLDS00003">
    <property type="entry name" value="Haloacid_Dehalogenase"/>
    <property type="match status" value="1"/>
</dbReference>
<dbReference type="NCBIfam" id="TIGR00099">
    <property type="entry name" value="Cof-subfamily"/>
    <property type="match status" value="1"/>
</dbReference>
<proteinExistence type="predicted"/>
<dbReference type="SFLD" id="SFLDG01140">
    <property type="entry name" value="C2.B:_Phosphomannomutase_and_P"/>
    <property type="match status" value="1"/>
</dbReference>
<dbReference type="GO" id="GO:0016791">
    <property type="term" value="F:phosphatase activity"/>
    <property type="evidence" value="ECO:0007669"/>
    <property type="project" value="TreeGrafter"/>
</dbReference>
<evidence type="ECO:0000313" key="2">
    <source>
        <dbReference type="Proteomes" id="UP000295636"/>
    </source>
</evidence>